<accession>A0A7C5HRE4</accession>
<dbReference type="AlphaFoldDB" id="A0A7C5HRE4"/>
<gene>
    <name evidence="1" type="ORF">ENL07_05220</name>
</gene>
<protein>
    <recommendedName>
        <fullName evidence="2">Glycosyltransferase</fullName>
    </recommendedName>
</protein>
<sequence length="425" mass="45139">MRKALFLTRNFPPYVTCGASRAWKFASNLSTIGWEPVVIAPPGINGVPNDVQSGANPVLAVHRTGPEIDAEGLDVADRNALLHGQEVAALNQSLKARLSGLFRENSNGATWEKNATELIDRLLEEEPEIDLLYAQGPPLEPLRLALETARKYSLAVILDIVSPLDPAMPQPGSSSSSEAAEAEARILLSGVHLLAPTRHLKEYYLQKYHGRLDHGLMTIVSPSFDRSHPAFARSAAEASDTVLRIALLVEELPKADLKALIAGLETWLTGGIPAGGVEFMLLGAGASELLRRAAKKPLEKLLTLDETGGIDSELKLSRKAGFFCAVQAGTASSVSTVPDRLADALGMGKALCAIAPEGATSRLVLDVGGMYAPAGDAGAITELFRAMASGWSARTLQGVPEPIRQKHDIAEAMRALTSVIASQPV</sequence>
<proteinExistence type="predicted"/>
<name>A0A7C5HRE4_9CHLB</name>
<reference evidence="1" key="1">
    <citation type="journal article" date="2020" name="mSystems">
        <title>Genome- and Community-Level Interaction Insights into Carbon Utilization and Element Cycling Functions of Hydrothermarchaeota in Hydrothermal Sediment.</title>
        <authorList>
            <person name="Zhou Z."/>
            <person name="Liu Y."/>
            <person name="Xu W."/>
            <person name="Pan J."/>
            <person name="Luo Z.H."/>
            <person name="Li M."/>
        </authorList>
    </citation>
    <scope>NUCLEOTIDE SEQUENCE [LARGE SCALE GENOMIC DNA]</scope>
    <source>
        <strain evidence="1">HyVt-633</strain>
    </source>
</reference>
<evidence type="ECO:0000313" key="1">
    <source>
        <dbReference type="EMBL" id="HHE32026.1"/>
    </source>
</evidence>
<organism evidence="1">
    <name type="scientific">Chlorobaculum parvum</name>
    <dbReference type="NCBI Taxonomy" id="274539"/>
    <lineage>
        <taxon>Bacteria</taxon>
        <taxon>Pseudomonadati</taxon>
        <taxon>Chlorobiota</taxon>
        <taxon>Chlorobiia</taxon>
        <taxon>Chlorobiales</taxon>
        <taxon>Chlorobiaceae</taxon>
        <taxon>Chlorobaculum</taxon>
    </lineage>
</organism>
<dbReference type="Proteomes" id="UP000886058">
    <property type="component" value="Unassembled WGS sequence"/>
</dbReference>
<comment type="caution">
    <text evidence="1">The sequence shown here is derived from an EMBL/GenBank/DDBJ whole genome shotgun (WGS) entry which is preliminary data.</text>
</comment>
<evidence type="ECO:0008006" key="2">
    <source>
        <dbReference type="Google" id="ProtNLM"/>
    </source>
</evidence>
<dbReference type="EMBL" id="DRSQ01000108">
    <property type="protein sequence ID" value="HHE32026.1"/>
    <property type="molecule type" value="Genomic_DNA"/>
</dbReference>